<evidence type="ECO:0000313" key="1">
    <source>
        <dbReference type="EMBL" id="CAG5083692.1"/>
    </source>
</evidence>
<dbReference type="KEGG" id="ptan:CRYO30217_02265"/>
<organism evidence="1 2">
    <name type="scientific">Parvicella tangerina</name>
    <dbReference type="NCBI Taxonomy" id="2829795"/>
    <lineage>
        <taxon>Bacteria</taxon>
        <taxon>Pseudomonadati</taxon>
        <taxon>Bacteroidota</taxon>
        <taxon>Flavobacteriia</taxon>
        <taxon>Flavobacteriales</taxon>
        <taxon>Parvicellaceae</taxon>
        <taxon>Parvicella</taxon>
    </lineage>
</organism>
<accession>A0A916JPY2</accession>
<keyword evidence="2" id="KW-1185">Reference proteome</keyword>
<dbReference type="EMBL" id="OU015584">
    <property type="protein sequence ID" value="CAG5083692.1"/>
    <property type="molecule type" value="Genomic_DNA"/>
</dbReference>
<reference evidence="1" key="1">
    <citation type="submission" date="2021-04" db="EMBL/GenBank/DDBJ databases">
        <authorList>
            <person name="Rodrigo-Torres L."/>
            <person name="Arahal R. D."/>
            <person name="Lucena T."/>
        </authorList>
    </citation>
    <scope>NUCLEOTIDE SEQUENCE</scope>
    <source>
        <strain evidence="1">AS29M-1</strain>
    </source>
</reference>
<sequence length="228" mass="26258">MLQLTIIGKMKKELIVEMKLGQIISLIFIVLTVSCSPNVEQPEVEESSGCVDEIETQDFLKSDTICLHSKNCFKVMFKDSFGLSYLFIPEYSERAIYSSIQVSKEQIPAGLYASGQDFIMLQLSFDYFERYDLDQEQIEFLAKGIKLAPDYVEGELIRYGIYEKDELTFIMNNEDDDTLPSGTYISRYTFVDDSTFLKLIASSYRVNSVQDTSYLMKMLDNINVKRIK</sequence>
<name>A0A916JPY2_9FLAO</name>
<dbReference type="AlphaFoldDB" id="A0A916JPY2"/>
<protein>
    <submittedName>
        <fullName evidence="1">Uncharacterized protein</fullName>
    </submittedName>
</protein>
<evidence type="ECO:0000313" key="2">
    <source>
        <dbReference type="Proteomes" id="UP000683507"/>
    </source>
</evidence>
<gene>
    <name evidence="1" type="ORF">CRYO30217_02265</name>
</gene>
<proteinExistence type="predicted"/>
<dbReference type="Proteomes" id="UP000683507">
    <property type="component" value="Chromosome"/>
</dbReference>